<evidence type="ECO:0000259" key="3">
    <source>
        <dbReference type="Pfam" id="PF23643"/>
    </source>
</evidence>
<dbReference type="EMBL" id="LRBS01000091">
    <property type="protein sequence ID" value="OII75094.1"/>
    <property type="molecule type" value="Genomic_DNA"/>
</dbReference>
<dbReference type="RefSeq" id="XP_067067364.1">
    <property type="nucleotide sequence ID" value="XM_067210698.1"/>
</dbReference>
<dbReference type="InterPro" id="IPR055427">
    <property type="entry name" value="TRAPPC13_N"/>
</dbReference>
<dbReference type="GO" id="GO:1990072">
    <property type="term" value="C:TRAPPIII protein complex"/>
    <property type="evidence" value="ECO:0007669"/>
    <property type="project" value="TreeGrafter"/>
</dbReference>
<evidence type="ECO:0000256" key="1">
    <source>
        <dbReference type="ARBA" id="ARBA00010785"/>
    </source>
</evidence>
<evidence type="ECO:0000259" key="2">
    <source>
        <dbReference type="Pfam" id="PF06159"/>
    </source>
</evidence>
<name>A0A1J4MLP1_9CRYT</name>
<evidence type="ECO:0008006" key="6">
    <source>
        <dbReference type="Google" id="ProtNLM"/>
    </source>
</evidence>
<sequence length="411" mass="46702">MTSNPGEILNLKVMALSLPSTDMQISTLSLLPNNPEYIPDDDICVDNMYSLLLPTVQCRLYCGESFHAFLSISNISLTRANNVILKTEIISVNSRNILYSNEDNLRDIEIGNSINTIIKERVDEVGLFNLTCQIYFIVNGSKLTQKRSYKFAVIAPFNISHRLFYHNDNLKKSKLCFIEVSLENITHQSISLEKLDIQNWIDEKGNKQNIQVSQLSTAQFYDENCKNTSQLLYNSGIIVLRPRSRYNQIFCITQSLYKESINNIDKYITGQLSISWKSKTYGDAFMSSYSITCQISNEDIYNLNGVAIDVIVPSTIEIQTIFTIEVIIINDTDKRLYDIELSIDNEALLPFCILGMDILQIKFMEPNQKIIIPLQCISFTSGVHSINGIKLINSSGEEICKLYGNKEILVI</sequence>
<accession>A0A1J4MLP1</accession>
<comment type="caution">
    <text evidence="4">The sequence shown here is derived from an EMBL/GenBank/DDBJ whole genome shotgun (WGS) entry which is preliminary data.</text>
</comment>
<dbReference type="Proteomes" id="UP000186804">
    <property type="component" value="Unassembled WGS sequence"/>
</dbReference>
<dbReference type="VEuPathDB" id="CryptoDB:cand_004550"/>
<dbReference type="PANTHER" id="PTHR13134:SF3">
    <property type="entry name" value="TRAFFICKING PROTEIN PARTICLE COMPLEX SUBUNIT 13"/>
    <property type="match status" value="1"/>
</dbReference>
<dbReference type="AlphaFoldDB" id="A0A1J4MLP1"/>
<keyword evidence="5" id="KW-1185">Reference proteome</keyword>
<dbReference type="PANTHER" id="PTHR13134">
    <property type="entry name" value="TRAFFICKING PROTEIN PARTICLE COMPLEX SUBUNIT 13"/>
    <property type="match status" value="1"/>
</dbReference>
<dbReference type="OrthoDB" id="10250284at2759"/>
<dbReference type="InterPro" id="IPR010378">
    <property type="entry name" value="TRAPPC13"/>
</dbReference>
<proteinExistence type="inferred from homology"/>
<evidence type="ECO:0000313" key="4">
    <source>
        <dbReference type="EMBL" id="OII75094.1"/>
    </source>
</evidence>
<dbReference type="GeneID" id="92364640"/>
<dbReference type="Pfam" id="PF06159">
    <property type="entry name" value="TRAPPC13_N"/>
    <property type="match status" value="1"/>
</dbReference>
<protein>
    <recommendedName>
        <fullName evidence="6">Trafficking protein particle complex subunit 11 C-terminal domain-containing protein</fullName>
    </recommendedName>
</protein>
<reference evidence="4 5" key="1">
    <citation type="submission" date="2016-10" db="EMBL/GenBank/DDBJ databases">
        <title>Reductive evolution of mitochondrial metabolism and differential evolution of invasion-related proteins in Cryptosporidium.</title>
        <authorList>
            <person name="Liu S."/>
            <person name="Roellig D.M."/>
            <person name="Guo Y."/>
            <person name="Li N."/>
            <person name="Frace M.A."/>
            <person name="Tang K."/>
            <person name="Zhang L."/>
            <person name="Feng Y."/>
            <person name="Xiao L."/>
        </authorList>
    </citation>
    <scope>NUCLEOTIDE SEQUENCE [LARGE SCALE GENOMIC DNA]</scope>
    <source>
        <strain evidence="4">30847</strain>
    </source>
</reference>
<dbReference type="InterPro" id="IPR055428">
    <property type="entry name" value="TRAPPC13_C"/>
</dbReference>
<evidence type="ECO:0000313" key="5">
    <source>
        <dbReference type="Proteomes" id="UP000186804"/>
    </source>
</evidence>
<comment type="similarity">
    <text evidence="1">Belongs to the TRAPPC13 family.</text>
</comment>
<gene>
    <name evidence="4" type="ORF">cand_004550</name>
</gene>
<organism evidence="4 5">
    <name type="scientific">Cryptosporidium andersoni</name>
    <dbReference type="NCBI Taxonomy" id="117008"/>
    <lineage>
        <taxon>Eukaryota</taxon>
        <taxon>Sar</taxon>
        <taxon>Alveolata</taxon>
        <taxon>Apicomplexa</taxon>
        <taxon>Conoidasida</taxon>
        <taxon>Coccidia</taxon>
        <taxon>Eucoccidiorida</taxon>
        <taxon>Eimeriorina</taxon>
        <taxon>Cryptosporidiidae</taxon>
        <taxon>Cryptosporidium</taxon>
    </lineage>
</organism>
<feature type="domain" description="Trafficking protein particle complex subunit 13 N-terminal" evidence="2">
    <location>
        <begin position="8"/>
        <end position="153"/>
    </location>
</feature>
<dbReference type="Pfam" id="PF23643">
    <property type="entry name" value="TRAPPC13_C"/>
    <property type="match status" value="1"/>
</dbReference>
<feature type="domain" description="Trafficking protein particle complex subunit 13 C-terminal" evidence="3">
    <location>
        <begin position="313"/>
        <end position="395"/>
    </location>
</feature>